<feature type="transmembrane region" description="Helical" evidence="2">
    <location>
        <begin position="6"/>
        <end position="27"/>
    </location>
</feature>
<evidence type="ECO:0000313" key="3">
    <source>
        <dbReference type="EMBL" id="KAK7682127.1"/>
    </source>
</evidence>
<organism evidence="3 4">
    <name type="scientific">Cerrena zonata</name>
    <dbReference type="NCBI Taxonomy" id="2478898"/>
    <lineage>
        <taxon>Eukaryota</taxon>
        <taxon>Fungi</taxon>
        <taxon>Dikarya</taxon>
        <taxon>Basidiomycota</taxon>
        <taxon>Agaricomycotina</taxon>
        <taxon>Agaricomycetes</taxon>
        <taxon>Polyporales</taxon>
        <taxon>Cerrenaceae</taxon>
        <taxon>Cerrena</taxon>
    </lineage>
</organism>
<name>A0AAW0FS64_9APHY</name>
<keyword evidence="2" id="KW-1133">Transmembrane helix</keyword>
<dbReference type="EMBL" id="JASBNA010000037">
    <property type="protein sequence ID" value="KAK7682127.1"/>
    <property type="molecule type" value="Genomic_DNA"/>
</dbReference>
<keyword evidence="2" id="KW-0472">Membrane</keyword>
<protein>
    <submittedName>
        <fullName evidence="3">Uncharacterized protein</fullName>
    </submittedName>
</protein>
<evidence type="ECO:0000313" key="4">
    <source>
        <dbReference type="Proteomes" id="UP001385951"/>
    </source>
</evidence>
<keyword evidence="4" id="KW-1185">Reference proteome</keyword>
<sequence>MFQVYYSFFIFLLFLHAATIAGCAFIIRHVTNALTPRLLHRRDNSSTDQSKYKYGWGDPDNQDANDGWN</sequence>
<evidence type="ECO:0000256" key="1">
    <source>
        <dbReference type="SAM" id="MobiDB-lite"/>
    </source>
</evidence>
<keyword evidence="2" id="KW-0812">Transmembrane</keyword>
<reference evidence="3 4" key="1">
    <citation type="submission" date="2022-09" db="EMBL/GenBank/DDBJ databases">
        <authorList>
            <person name="Palmer J.M."/>
        </authorList>
    </citation>
    <scope>NUCLEOTIDE SEQUENCE [LARGE SCALE GENOMIC DNA]</scope>
    <source>
        <strain evidence="3 4">DSM 7382</strain>
    </source>
</reference>
<proteinExistence type="predicted"/>
<comment type="caution">
    <text evidence="3">The sequence shown here is derived from an EMBL/GenBank/DDBJ whole genome shotgun (WGS) entry which is preliminary data.</text>
</comment>
<accession>A0AAW0FS64</accession>
<evidence type="ECO:0000256" key="2">
    <source>
        <dbReference type="SAM" id="Phobius"/>
    </source>
</evidence>
<dbReference type="Proteomes" id="UP001385951">
    <property type="component" value="Unassembled WGS sequence"/>
</dbReference>
<feature type="region of interest" description="Disordered" evidence="1">
    <location>
        <begin position="43"/>
        <end position="69"/>
    </location>
</feature>
<dbReference type="AlphaFoldDB" id="A0AAW0FS64"/>
<gene>
    <name evidence="3" type="ORF">QCA50_014713</name>
</gene>